<dbReference type="EMBL" id="OX596116">
    <property type="protein sequence ID" value="CAI9708235.1"/>
    <property type="molecule type" value="Genomic_DNA"/>
</dbReference>
<reference evidence="1" key="1">
    <citation type="submission" date="2023-05" db="EMBL/GenBank/DDBJ databases">
        <authorList>
            <consortium name="ELIXIR-Norway"/>
        </authorList>
    </citation>
    <scope>NUCLEOTIDE SEQUENCE</scope>
</reference>
<evidence type="ECO:0000313" key="1">
    <source>
        <dbReference type="EMBL" id="CAI9708235.1"/>
    </source>
</evidence>
<gene>
    <name evidence="1" type="ORF">MRATA1EN3_LOCUS19448</name>
</gene>
<dbReference type="Proteomes" id="UP001162501">
    <property type="component" value="Chromosome 32"/>
</dbReference>
<sequence length="106" mass="11010">MPRVVPGNSQSVAAFPSDGHSDAVRTDSPRSAALLSSTPGGTAVFLAAGAWPAQPQELRTYLPRVPICPTDQQAGDLSIRRAEVPSDAEPSASGSASRRRASGKRK</sequence>
<name>A0ACB0F5C9_RANTA</name>
<proteinExistence type="predicted"/>
<organism evidence="1 2">
    <name type="scientific">Rangifer tarandus platyrhynchus</name>
    <name type="common">Svalbard reindeer</name>
    <dbReference type="NCBI Taxonomy" id="3082113"/>
    <lineage>
        <taxon>Eukaryota</taxon>
        <taxon>Metazoa</taxon>
        <taxon>Chordata</taxon>
        <taxon>Craniata</taxon>
        <taxon>Vertebrata</taxon>
        <taxon>Euteleostomi</taxon>
        <taxon>Mammalia</taxon>
        <taxon>Eutheria</taxon>
        <taxon>Laurasiatheria</taxon>
        <taxon>Artiodactyla</taxon>
        <taxon>Ruminantia</taxon>
        <taxon>Pecora</taxon>
        <taxon>Cervidae</taxon>
        <taxon>Odocoileinae</taxon>
        <taxon>Rangifer</taxon>
    </lineage>
</organism>
<evidence type="ECO:0000313" key="2">
    <source>
        <dbReference type="Proteomes" id="UP001162501"/>
    </source>
</evidence>
<accession>A0ACB0F5C9</accession>
<protein>
    <submittedName>
        <fullName evidence="1">Uncharacterized protein</fullName>
    </submittedName>
</protein>